<comment type="caution">
    <text evidence="3">The sequence shown here is derived from an EMBL/GenBank/DDBJ whole genome shotgun (WGS) entry which is preliminary data.</text>
</comment>
<dbReference type="InterPro" id="IPR057744">
    <property type="entry name" value="OTAase-like"/>
</dbReference>
<organism evidence="3 4">
    <name type="scientific">Pseudoalteromonas ruthenica</name>
    <dbReference type="NCBI Taxonomy" id="151081"/>
    <lineage>
        <taxon>Bacteria</taxon>
        <taxon>Pseudomonadati</taxon>
        <taxon>Pseudomonadota</taxon>
        <taxon>Gammaproteobacteria</taxon>
        <taxon>Alteromonadales</taxon>
        <taxon>Pseudoalteromonadaceae</taxon>
        <taxon>Pseudoalteromonas</taxon>
    </lineage>
</organism>
<evidence type="ECO:0000313" key="3">
    <source>
        <dbReference type="EMBL" id="KJZ02283.1"/>
    </source>
</evidence>
<keyword evidence="1" id="KW-0732">Signal</keyword>
<feature type="signal peptide" evidence="1">
    <location>
        <begin position="1"/>
        <end position="20"/>
    </location>
</feature>
<dbReference type="eggNOG" id="COG1228">
    <property type="taxonomic scope" value="Bacteria"/>
</dbReference>
<evidence type="ECO:0000256" key="1">
    <source>
        <dbReference type="SAM" id="SignalP"/>
    </source>
</evidence>
<dbReference type="InterPro" id="IPR032466">
    <property type="entry name" value="Metal_Hydrolase"/>
</dbReference>
<dbReference type="OrthoDB" id="9782972at2"/>
<reference evidence="3 4" key="1">
    <citation type="journal article" date="2015" name="BMC Genomics">
        <title>Genome mining reveals unlocked bioactive potential of marine Gram-negative bacteria.</title>
        <authorList>
            <person name="Machado H."/>
            <person name="Sonnenschein E.C."/>
            <person name="Melchiorsen J."/>
            <person name="Gram L."/>
        </authorList>
    </citation>
    <scope>NUCLEOTIDE SEQUENCE [LARGE SCALE GENOMIC DNA]</scope>
    <source>
        <strain evidence="3 4">S3137</strain>
    </source>
</reference>
<dbReference type="Gene3D" id="2.30.40.10">
    <property type="entry name" value="Urease, subunit C, domain 1"/>
    <property type="match status" value="1"/>
</dbReference>
<dbReference type="AlphaFoldDB" id="A0A0F4PV99"/>
<feature type="domain" description="Amidohydrolase-related" evidence="2">
    <location>
        <begin position="78"/>
        <end position="428"/>
    </location>
</feature>
<dbReference type="InterPro" id="IPR051781">
    <property type="entry name" value="Metallo-dep_Hydrolase"/>
</dbReference>
<dbReference type="SUPFAM" id="SSF51338">
    <property type="entry name" value="Composite domain of metallo-dependent hydrolases"/>
    <property type="match status" value="1"/>
</dbReference>
<dbReference type="RefSeq" id="WP_045979013.1">
    <property type="nucleotide sequence ID" value="NZ_JXXY01000005.1"/>
</dbReference>
<dbReference type="PANTHER" id="PTHR43135:SF3">
    <property type="entry name" value="ALPHA-D-RIBOSE 1-METHYLPHOSPHONATE 5-TRIPHOSPHATE DIPHOSPHATASE"/>
    <property type="match status" value="1"/>
</dbReference>
<dbReference type="PATRIC" id="fig|151081.8.peg.1387"/>
<proteinExistence type="predicted"/>
<sequence>MKLITCASLLLALSSASAWAQSTLIYAGKILPAANADVLERQTLEVVDGRVQGIHEGYVSAQTLGLADAHIIDLKEQFVMPGLIDLHVHISFERDPQADPERWLKEVEADQALRATQFLGNTLNAGFTTVRDLGSYNEVIFPLQRAVESGVVQGPRIIAAGEAVTPTGGHGDLHGYRQEVLDAFAPRMGVCNGADDCTRAVREIVKAGAQVIKITATGGVLSNTQAGLNQQLTDEEMKAIVDTAHNLGRPVTAHAHSAQGVAAALRSGVDSIEHGSYANDETVALFKSTGAYLVPTLLAGISVSEEVKHNDKVPQAIVDKITQVAPVVKASFQRALDEGVNIAFGTDSGVSRHGDNAREFALLVEYGMSPREALATSLEQAPKLLNMSKEVGKLQNGYYADVIAVAQSPLKDISQLSAVTFVMKEGKVIKHHEQD</sequence>
<dbReference type="InterPro" id="IPR006680">
    <property type="entry name" value="Amidohydro-rel"/>
</dbReference>
<accession>A0A0F4PV99</accession>
<protein>
    <submittedName>
        <fullName evidence="3">Xaa-Pro dipeptidase</fullName>
    </submittedName>
</protein>
<dbReference type="PANTHER" id="PTHR43135">
    <property type="entry name" value="ALPHA-D-RIBOSE 1-METHYLPHOSPHONATE 5-TRIPHOSPHATE DIPHOSPHATASE"/>
    <property type="match status" value="1"/>
</dbReference>
<gene>
    <name evidence="3" type="ORF">TW72_01045</name>
</gene>
<feature type="chain" id="PRO_5002474968" evidence="1">
    <location>
        <begin position="21"/>
        <end position="435"/>
    </location>
</feature>
<dbReference type="Pfam" id="PF01979">
    <property type="entry name" value="Amidohydro_1"/>
    <property type="match status" value="1"/>
</dbReference>
<dbReference type="SUPFAM" id="SSF51556">
    <property type="entry name" value="Metallo-dependent hydrolases"/>
    <property type="match status" value="1"/>
</dbReference>
<evidence type="ECO:0000259" key="2">
    <source>
        <dbReference type="Pfam" id="PF01979"/>
    </source>
</evidence>
<dbReference type="EMBL" id="JXXZ01000001">
    <property type="protein sequence ID" value="KJZ02283.1"/>
    <property type="molecule type" value="Genomic_DNA"/>
</dbReference>
<dbReference type="Gene3D" id="3.20.20.140">
    <property type="entry name" value="Metal-dependent hydrolases"/>
    <property type="match status" value="1"/>
</dbReference>
<name>A0A0F4PV99_9GAMM</name>
<dbReference type="CDD" id="cd01299">
    <property type="entry name" value="Met_dep_hydrolase_A"/>
    <property type="match status" value="1"/>
</dbReference>
<dbReference type="Proteomes" id="UP000033664">
    <property type="component" value="Unassembled WGS sequence"/>
</dbReference>
<dbReference type="GeneID" id="58227071"/>
<evidence type="ECO:0000313" key="4">
    <source>
        <dbReference type="Proteomes" id="UP000033664"/>
    </source>
</evidence>
<keyword evidence="4" id="KW-1185">Reference proteome</keyword>
<dbReference type="InterPro" id="IPR011059">
    <property type="entry name" value="Metal-dep_hydrolase_composite"/>
</dbReference>
<dbReference type="GO" id="GO:0016810">
    <property type="term" value="F:hydrolase activity, acting on carbon-nitrogen (but not peptide) bonds"/>
    <property type="evidence" value="ECO:0007669"/>
    <property type="project" value="InterPro"/>
</dbReference>